<dbReference type="EMBL" id="KN714691">
    <property type="protein sequence ID" value="KUI56685.1"/>
    <property type="molecule type" value="Genomic_DNA"/>
</dbReference>
<dbReference type="AlphaFoldDB" id="A0A194UYA7"/>
<dbReference type="Proteomes" id="UP000078576">
    <property type="component" value="Unassembled WGS sequence"/>
</dbReference>
<reference evidence="2" key="1">
    <citation type="submission" date="2014-12" db="EMBL/GenBank/DDBJ databases">
        <title>Genome Sequence of Valsa Canker Pathogens Uncovers a Specific Adaption of Colonization on Woody Bark.</title>
        <authorList>
            <person name="Yin Z."/>
            <person name="Liu H."/>
            <person name="Gao X."/>
            <person name="Li Z."/>
            <person name="Song N."/>
            <person name="Ke X."/>
            <person name="Dai Q."/>
            <person name="Wu Y."/>
            <person name="Sun Y."/>
            <person name="Xu J.-R."/>
            <person name="Kang Z.K."/>
            <person name="Wang L."/>
            <person name="Huang L."/>
        </authorList>
    </citation>
    <scope>NUCLEOTIDE SEQUENCE [LARGE SCALE GENOMIC DNA]</scope>
    <source>
        <strain evidence="2">SXYL134</strain>
    </source>
</reference>
<organism evidence="1 2">
    <name type="scientific">Cytospora mali</name>
    <name type="common">Apple Valsa canker fungus</name>
    <name type="synonym">Valsa mali</name>
    <dbReference type="NCBI Taxonomy" id="578113"/>
    <lineage>
        <taxon>Eukaryota</taxon>
        <taxon>Fungi</taxon>
        <taxon>Dikarya</taxon>
        <taxon>Ascomycota</taxon>
        <taxon>Pezizomycotina</taxon>
        <taxon>Sordariomycetes</taxon>
        <taxon>Sordariomycetidae</taxon>
        <taxon>Diaporthales</taxon>
        <taxon>Cytosporaceae</taxon>
        <taxon>Cytospora</taxon>
    </lineage>
</organism>
<keyword evidence="2" id="KW-1185">Reference proteome</keyword>
<accession>A0A194UYA7</accession>
<sequence length="84" mass="9510">MAAVKWAKIDEPRSIAERMQLLWVGLLVLCIKGVQDGFIESRHEDMPVRPQSEALEPSGLGELRDEVDVFDVHHVVDTRSGRML</sequence>
<name>A0A194UYA7_CYTMA</name>
<evidence type="ECO:0000313" key="1">
    <source>
        <dbReference type="EMBL" id="KUI56685.1"/>
    </source>
</evidence>
<proteinExistence type="predicted"/>
<gene>
    <name evidence="1" type="ORF">VP1G_10831</name>
</gene>
<evidence type="ECO:0000313" key="2">
    <source>
        <dbReference type="Proteomes" id="UP000078576"/>
    </source>
</evidence>
<protein>
    <submittedName>
        <fullName evidence="1">Uncharacterized protein</fullName>
    </submittedName>
</protein>